<gene>
    <name evidence="10" type="ORF">JMN32_05755</name>
</gene>
<dbReference type="CDD" id="cd00082">
    <property type="entry name" value="HisKA"/>
    <property type="match status" value="1"/>
</dbReference>
<dbReference type="GO" id="GO:0000155">
    <property type="term" value="F:phosphorelay sensor kinase activity"/>
    <property type="evidence" value="ECO:0007669"/>
    <property type="project" value="InterPro"/>
</dbReference>
<dbReference type="Gene3D" id="1.10.287.130">
    <property type="match status" value="1"/>
</dbReference>
<evidence type="ECO:0000313" key="11">
    <source>
        <dbReference type="Proteomes" id="UP000614216"/>
    </source>
</evidence>
<accession>A0A937KBA0</accession>
<dbReference type="InterPro" id="IPR036890">
    <property type="entry name" value="HATPase_C_sf"/>
</dbReference>
<dbReference type="Gene3D" id="1.25.40.10">
    <property type="entry name" value="Tetratricopeptide repeat domain"/>
    <property type="match status" value="3"/>
</dbReference>
<keyword evidence="7" id="KW-0175">Coiled coil</keyword>
<comment type="caution">
    <text evidence="10">The sequence shown here is derived from an EMBL/GenBank/DDBJ whole genome shotgun (WGS) entry which is preliminary data.</text>
</comment>
<feature type="repeat" description="TPR" evidence="6">
    <location>
        <begin position="247"/>
        <end position="280"/>
    </location>
</feature>
<keyword evidence="5 10" id="KW-0418">Kinase</keyword>
<dbReference type="PROSITE" id="PS50109">
    <property type="entry name" value="HIS_KIN"/>
    <property type="match status" value="1"/>
</dbReference>
<dbReference type="Pfam" id="PF02518">
    <property type="entry name" value="HATPase_c"/>
    <property type="match status" value="1"/>
</dbReference>
<evidence type="ECO:0000256" key="7">
    <source>
        <dbReference type="SAM" id="Coils"/>
    </source>
</evidence>
<evidence type="ECO:0000256" key="1">
    <source>
        <dbReference type="ARBA" id="ARBA00000085"/>
    </source>
</evidence>
<evidence type="ECO:0000313" key="10">
    <source>
        <dbReference type="EMBL" id="MBL6445802.1"/>
    </source>
</evidence>
<keyword evidence="11" id="KW-1185">Reference proteome</keyword>
<dbReference type="AlphaFoldDB" id="A0A937KBA0"/>
<keyword evidence="8" id="KW-0812">Transmembrane</keyword>
<dbReference type="Gene3D" id="3.30.565.10">
    <property type="entry name" value="Histidine kinase-like ATPase, C-terminal domain"/>
    <property type="match status" value="1"/>
</dbReference>
<dbReference type="SMART" id="SM00387">
    <property type="entry name" value="HATPase_c"/>
    <property type="match status" value="1"/>
</dbReference>
<feature type="coiled-coil region" evidence="7">
    <location>
        <begin position="470"/>
        <end position="497"/>
    </location>
</feature>
<dbReference type="PROSITE" id="PS50005">
    <property type="entry name" value="TPR"/>
    <property type="match status" value="2"/>
</dbReference>
<evidence type="ECO:0000259" key="9">
    <source>
        <dbReference type="PROSITE" id="PS50109"/>
    </source>
</evidence>
<evidence type="ECO:0000256" key="3">
    <source>
        <dbReference type="ARBA" id="ARBA00022553"/>
    </source>
</evidence>
<dbReference type="PANTHER" id="PTHR43047">
    <property type="entry name" value="TWO-COMPONENT HISTIDINE PROTEIN KINASE"/>
    <property type="match status" value="1"/>
</dbReference>
<dbReference type="GO" id="GO:0009927">
    <property type="term" value="F:histidine phosphotransfer kinase activity"/>
    <property type="evidence" value="ECO:0007669"/>
    <property type="project" value="TreeGrafter"/>
</dbReference>
<sequence>MDLSEGKNRSVNEPWMEISDSCGPCPVIIIRGMEIVYDLMYIKNILRKRLYIFFLLFACFGLLKAQNQAKIDSLTRAYNETQSDSLRLEILFYLVNEYNYDDVDTAIHLATRARNLAVELQDSLYLAFADEMLAGYHTVQSNYKEALKYDLEALRLYKQMNYGAGVTLALNSIGEDYYDLDLFSDAYDYYQQSLKKAQEINDKLYIAIATYNIGRVLKSMGQLEKAREYIENSMKLSSVIDDHEGLAYSGHDIGEILILEGHYEKALTELHKALELSTKLETTVLIPQILNKIAIAYENLGEFEKSLDYHNRALERYEELNNKSGIAETQLGLGIARMKMGEYDLANELLDTSLKISKGMNNNELIIKAYEEMSILYERKGEYQQSLKYYKMFKAMEDSVFSEKQKEQFAQIQIKYETANKDMEIALLNQKEEQQKTQLKNEEFFRNILVVILAFTAVLLITLYRSSVRRKKINNLLVIHQKEMEEQSRELAGLLEMKDKFFSIVSHDVRSPIHALVGILDMLDEGSLNQEELRQLTKSLKVRLDNTRKLLDNLLDWALVQMNEITIQEEPLELKDLVTENLNFFREINDKNIEFIDLVEKDTSVLADRNMLDLIIRNLVANSIKFTREGGFVEISAEDKDNDTLIIKIRDNGIGMSEEQKSQLFNTTVLYTTKGTANEKGTGLGLKLCKEFVERMGGKIWVESKEGEGSTFKFTIKKEPIF</sequence>
<dbReference type="SMART" id="SM00028">
    <property type="entry name" value="TPR"/>
    <property type="match status" value="6"/>
</dbReference>
<dbReference type="Pfam" id="PF13424">
    <property type="entry name" value="TPR_12"/>
    <property type="match status" value="2"/>
</dbReference>
<dbReference type="PRINTS" id="PR00344">
    <property type="entry name" value="BCTRLSENSOR"/>
</dbReference>
<evidence type="ECO:0000256" key="4">
    <source>
        <dbReference type="ARBA" id="ARBA00022679"/>
    </source>
</evidence>
<evidence type="ECO:0000256" key="2">
    <source>
        <dbReference type="ARBA" id="ARBA00012438"/>
    </source>
</evidence>
<dbReference type="Proteomes" id="UP000614216">
    <property type="component" value="Unassembled WGS sequence"/>
</dbReference>
<dbReference type="Pfam" id="PF00512">
    <property type="entry name" value="HisKA"/>
    <property type="match status" value="1"/>
</dbReference>
<dbReference type="FunFam" id="3.30.565.10:FF:000006">
    <property type="entry name" value="Sensor histidine kinase WalK"/>
    <property type="match status" value="1"/>
</dbReference>
<dbReference type="GO" id="GO:0005886">
    <property type="term" value="C:plasma membrane"/>
    <property type="evidence" value="ECO:0007669"/>
    <property type="project" value="TreeGrafter"/>
</dbReference>
<dbReference type="InterPro" id="IPR036097">
    <property type="entry name" value="HisK_dim/P_sf"/>
</dbReference>
<keyword evidence="3" id="KW-0597">Phosphoprotein</keyword>
<dbReference type="InterPro" id="IPR005467">
    <property type="entry name" value="His_kinase_dom"/>
</dbReference>
<proteinExistence type="predicted"/>
<dbReference type="InterPro" id="IPR003594">
    <property type="entry name" value="HATPase_dom"/>
</dbReference>
<evidence type="ECO:0000256" key="8">
    <source>
        <dbReference type="SAM" id="Phobius"/>
    </source>
</evidence>
<dbReference type="EMBL" id="JAEUGD010000018">
    <property type="protein sequence ID" value="MBL6445802.1"/>
    <property type="molecule type" value="Genomic_DNA"/>
</dbReference>
<dbReference type="SMART" id="SM00388">
    <property type="entry name" value="HisKA"/>
    <property type="match status" value="1"/>
</dbReference>
<reference evidence="10" key="1">
    <citation type="submission" date="2021-01" db="EMBL/GenBank/DDBJ databases">
        <title>Fulvivirga kasyanovii gen. nov., sp nov., a novel member of the phylum Bacteroidetes isolated from seawater in a mussel farm.</title>
        <authorList>
            <person name="Zhao L.-H."/>
            <person name="Wang Z.-J."/>
        </authorList>
    </citation>
    <scope>NUCLEOTIDE SEQUENCE</scope>
    <source>
        <strain evidence="10">29W222</strain>
    </source>
</reference>
<dbReference type="InterPro" id="IPR019734">
    <property type="entry name" value="TPR_rpt"/>
</dbReference>
<name>A0A937KBA0_9BACT</name>
<dbReference type="InterPro" id="IPR003661">
    <property type="entry name" value="HisK_dim/P_dom"/>
</dbReference>
<feature type="repeat" description="TPR" evidence="6">
    <location>
        <begin position="287"/>
        <end position="320"/>
    </location>
</feature>
<keyword evidence="8" id="KW-0472">Membrane</keyword>
<feature type="transmembrane region" description="Helical" evidence="8">
    <location>
        <begin position="50"/>
        <end position="66"/>
    </location>
</feature>
<dbReference type="SUPFAM" id="SSF48452">
    <property type="entry name" value="TPR-like"/>
    <property type="match status" value="2"/>
</dbReference>
<evidence type="ECO:0000256" key="6">
    <source>
        <dbReference type="PROSITE-ProRule" id="PRU00339"/>
    </source>
</evidence>
<keyword evidence="8" id="KW-1133">Transmembrane helix</keyword>
<feature type="transmembrane region" description="Helical" evidence="8">
    <location>
        <begin position="444"/>
        <end position="464"/>
    </location>
</feature>
<dbReference type="PANTHER" id="PTHR43047:SF72">
    <property type="entry name" value="OSMOSENSING HISTIDINE PROTEIN KINASE SLN1"/>
    <property type="match status" value="1"/>
</dbReference>
<evidence type="ECO:0000256" key="5">
    <source>
        <dbReference type="ARBA" id="ARBA00022777"/>
    </source>
</evidence>
<dbReference type="SUPFAM" id="SSF47384">
    <property type="entry name" value="Homodimeric domain of signal transducing histidine kinase"/>
    <property type="match status" value="1"/>
</dbReference>
<feature type="domain" description="Histidine kinase" evidence="9">
    <location>
        <begin position="504"/>
        <end position="720"/>
    </location>
</feature>
<keyword evidence="4" id="KW-0808">Transferase</keyword>
<dbReference type="EC" id="2.7.13.3" evidence="2"/>
<protein>
    <recommendedName>
        <fullName evidence="2">histidine kinase</fullName>
        <ecNumber evidence="2">2.7.13.3</ecNumber>
    </recommendedName>
</protein>
<dbReference type="SUPFAM" id="SSF55874">
    <property type="entry name" value="ATPase domain of HSP90 chaperone/DNA topoisomerase II/histidine kinase"/>
    <property type="match status" value="1"/>
</dbReference>
<dbReference type="InterPro" id="IPR004358">
    <property type="entry name" value="Sig_transdc_His_kin-like_C"/>
</dbReference>
<comment type="catalytic activity">
    <reaction evidence="1">
        <text>ATP + protein L-histidine = ADP + protein N-phospho-L-histidine.</text>
        <dbReference type="EC" id="2.7.13.3"/>
    </reaction>
</comment>
<dbReference type="InterPro" id="IPR011990">
    <property type="entry name" value="TPR-like_helical_dom_sf"/>
</dbReference>
<organism evidence="10 11">
    <name type="scientific">Fulvivirga marina</name>
    <dbReference type="NCBI Taxonomy" id="2494733"/>
    <lineage>
        <taxon>Bacteria</taxon>
        <taxon>Pseudomonadati</taxon>
        <taxon>Bacteroidota</taxon>
        <taxon>Cytophagia</taxon>
        <taxon>Cytophagales</taxon>
        <taxon>Fulvivirgaceae</taxon>
        <taxon>Fulvivirga</taxon>
    </lineage>
</organism>
<keyword evidence="6" id="KW-0802">TPR repeat</keyword>